<name>A0A517LC75_9PEZI</name>
<dbReference type="Pfam" id="PF21057">
    <property type="entry name" value="Hikeshi-like_C"/>
    <property type="match status" value="1"/>
</dbReference>
<reference evidence="4 5" key="1">
    <citation type="submission" date="2019-07" db="EMBL/GenBank/DDBJ databases">
        <title>Finished genome of Venturia effusa.</title>
        <authorList>
            <person name="Young C.A."/>
            <person name="Cox M.P."/>
            <person name="Ganley A.R.D."/>
            <person name="David W.J."/>
        </authorList>
    </citation>
    <scope>NUCLEOTIDE SEQUENCE [LARGE SCALE GENOMIC DNA]</scope>
    <source>
        <strain evidence="5">albino</strain>
    </source>
</reference>
<evidence type="ECO:0000313" key="4">
    <source>
        <dbReference type="EMBL" id="QDS73250.1"/>
    </source>
</evidence>
<dbReference type="GO" id="GO:0005634">
    <property type="term" value="C:nucleus"/>
    <property type="evidence" value="ECO:0007669"/>
    <property type="project" value="TreeGrafter"/>
</dbReference>
<dbReference type="InterPro" id="IPR031318">
    <property type="entry name" value="OPI10"/>
</dbReference>
<dbReference type="InterPro" id="IPR048364">
    <property type="entry name" value="Hikeshi-like_C"/>
</dbReference>
<evidence type="ECO:0000259" key="3">
    <source>
        <dbReference type="Pfam" id="PF21057"/>
    </source>
</evidence>
<organism evidence="4 5">
    <name type="scientific">Venturia effusa</name>
    <dbReference type="NCBI Taxonomy" id="50376"/>
    <lineage>
        <taxon>Eukaryota</taxon>
        <taxon>Fungi</taxon>
        <taxon>Dikarya</taxon>
        <taxon>Ascomycota</taxon>
        <taxon>Pezizomycotina</taxon>
        <taxon>Dothideomycetes</taxon>
        <taxon>Pleosporomycetidae</taxon>
        <taxon>Venturiales</taxon>
        <taxon>Venturiaceae</taxon>
        <taxon>Venturia</taxon>
    </lineage>
</organism>
<sequence>MFAVVVSGRPVIMTFDQVSATQLSFTIPASPPFNHLVIFALPGTVLPDGAAAAVYCQIPPSTEFKLLGALANDKQSAIFKIRNSATSNTANGIGAVDEDAMVDEGTPTAAGAPVENIIIGISLEPAVQVATALANLKASQATASTGLELVRRSPDVPAPPVPTKILAQRIIANAFNFLASFSSGGPTGSETVPLKSFQEWWKKFEGKIDRDPSFLERGDVD</sequence>
<feature type="domain" description="Hikeshi-like C-terminal" evidence="3">
    <location>
        <begin position="163"/>
        <end position="217"/>
    </location>
</feature>
<dbReference type="GO" id="GO:0006606">
    <property type="term" value="P:protein import into nucleus"/>
    <property type="evidence" value="ECO:0007669"/>
    <property type="project" value="TreeGrafter"/>
</dbReference>
<dbReference type="AlphaFoldDB" id="A0A517LC75"/>
<dbReference type="STRING" id="50376.A0A517LC75"/>
<dbReference type="Pfam" id="PF05603">
    <property type="entry name" value="Hikeshi-like_N"/>
    <property type="match status" value="1"/>
</dbReference>
<evidence type="ECO:0000259" key="2">
    <source>
        <dbReference type="Pfam" id="PF05603"/>
    </source>
</evidence>
<dbReference type="PANTHER" id="PTHR12925:SF0">
    <property type="entry name" value="PROTEIN HIKESHI"/>
    <property type="match status" value="1"/>
</dbReference>
<protein>
    <submittedName>
        <fullName evidence="4">Uncharacterized protein</fullName>
    </submittedName>
</protein>
<dbReference type="OrthoDB" id="10248398at2759"/>
<keyword evidence="5" id="KW-1185">Reference proteome</keyword>
<dbReference type="GO" id="GO:0005829">
    <property type="term" value="C:cytosol"/>
    <property type="evidence" value="ECO:0007669"/>
    <property type="project" value="TreeGrafter"/>
</dbReference>
<evidence type="ECO:0000313" key="5">
    <source>
        <dbReference type="Proteomes" id="UP000316270"/>
    </source>
</evidence>
<dbReference type="GO" id="GO:0061608">
    <property type="term" value="F:nuclear import signal receptor activity"/>
    <property type="evidence" value="ECO:0007669"/>
    <property type="project" value="TreeGrafter"/>
</dbReference>
<dbReference type="Proteomes" id="UP000316270">
    <property type="component" value="Chromosome 9"/>
</dbReference>
<feature type="domain" description="Hikeshi-like N-terminal" evidence="2">
    <location>
        <begin position="5"/>
        <end position="139"/>
    </location>
</feature>
<dbReference type="EMBL" id="CP042193">
    <property type="protein sequence ID" value="QDS73250.1"/>
    <property type="molecule type" value="Genomic_DNA"/>
</dbReference>
<accession>A0A517LC75</accession>
<gene>
    <name evidence="4" type="ORF">FKW77_004156</name>
</gene>
<comment type="similarity">
    <text evidence="1">Belongs to the OPI10 family.</text>
</comment>
<dbReference type="PANTHER" id="PTHR12925">
    <property type="entry name" value="HIKESHI FAMILY MEMBER"/>
    <property type="match status" value="1"/>
</dbReference>
<evidence type="ECO:0000256" key="1">
    <source>
        <dbReference type="ARBA" id="ARBA00006623"/>
    </source>
</evidence>
<proteinExistence type="inferred from homology"/>
<dbReference type="InterPro" id="IPR008493">
    <property type="entry name" value="Hikeshi-like_N"/>
</dbReference>